<evidence type="ECO:0008006" key="4">
    <source>
        <dbReference type="Google" id="ProtNLM"/>
    </source>
</evidence>
<feature type="compositionally biased region" description="Polar residues" evidence="1">
    <location>
        <begin position="1"/>
        <end position="12"/>
    </location>
</feature>
<evidence type="ECO:0000313" key="2">
    <source>
        <dbReference type="EMBL" id="TLD95134.1"/>
    </source>
</evidence>
<name>A0A4U8T6K9_9HELI</name>
<feature type="region of interest" description="Disordered" evidence="1">
    <location>
        <begin position="181"/>
        <end position="220"/>
    </location>
</feature>
<dbReference type="Proteomes" id="UP000029861">
    <property type="component" value="Unassembled WGS sequence"/>
</dbReference>
<gene>
    <name evidence="2" type="ORF">LS80_009555</name>
</gene>
<dbReference type="AlphaFoldDB" id="A0A4U8T6K9"/>
<evidence type="ECO:0000256" key="1">
    <source>
        <dbReference type="SAM" id="MobiDB-lite"/>
    </source>
</evidence>
<proteinExistence type="predicted"/>
<evidence type="ECO:0000313" key="3">
    <source>
        <dbReference type="Proteomes" id="UP000029861"/>
    </source>
</evidence>
<dbReference type="RefSeq" id="WP_034322078.1">
    <property type="nucleotide sequence ID" value="NZ_FZNF01000073.1"/>
</dbReference>
<dbReference type="EMBL" id="JRPK02000050">
    <property type="protein sequence ID" value="TLD95134.1"/>
    <property type="molecule type" value="Genomic_DNA"/>
</dbReference>
<sequence>MDEMLAQQTPQDMPQEPIIPPQAAGEAAPNLAPTNPFDTTQQESELSALENELNESLSALDSDFASFYAENMPDDIEELFFEDRAAFLMEVEKAKMQYIQEKITPMEQRKEELTQSIAQNKQGAAIWQAQAAFTKAYPDADLDSLLKFYNENLSPKQKQELEREGDLFKAYEKVYQYMNGGSDEGSAKKRDLPKQTSGQFGTTRGLDLDLRDSDLPINRR</sequence>
<accession>A0A4U8T6K9</accession>
<organism evidence="2 3">
    <name type="scientific">Helicobacter trogontum</name>
    <dbReference type="NCBI Taxonomy" id="50960"/>
    <lineage>
        <taxon>Bacteria</taxon>
        <taxon>Pseudomonadati</taxon>
        <taxon>Campylobacterota</taxon>
        <taxon>Epsilonproteobacteria</taxon>
        <taxon>Campylobacterales</taxon>
        <taxon>Helicobacteraceae</taxon>
        <taxon>Helicobacter</taxon>
    </lineage>
</organism>
<protein>
    <recommendedName>
        <fullName evidence="4">Coiled-coil domain-containing protein</fullName>
    </recommendedName>
</protein>
<comment type="caution">
    <text evidence="2">The sequence shown here is derived from an EMBL/GenBank/DDBJ whole genome shotgun (WGS) entry which is preliminary data.</text>
</comment>
<feature type="compositionally biased region" description="Polar residues" evidence="1">
    <location>
        <begin position="32"/>
        <end position="42"/>
    </location>
</feature>
<reference evidence="2 3" key="1">
    <citation type="journal article" date="2014" name="Genome Announc.">
        <title>Draft genome sequences of eight enterohepatic helicobacter species isolated from both laboratory and wild rodents.</title>
        <authorList>
            <person name="Sheh A."/>
            <person name="Shen Z."/>
            <person name="Fox J.G."/>
        </authorList>
    </citation>
    <scope>NUCLEOTIDE SEQUENCE [LARGE SCALE GENOMIC DNA]</scope>
    <source>
        <strain evidence="2 3">ATCC 49310</strain>
    </source>
</reference>
<feature type="region of interest" description="Disordered" evidence="1">
    <location>
        <begin position="1"/>
        <end position="50"/>
    </location>
</feature>